<feature type="compositionally biased region" description="Basic and acidic residues" evidence="1">
    <location>
        <begin position="263"/>
        <end position="280"/>
    </location>
</feature>
<sequence length="295" mass="32937">MKKGYTTLLLDMDGTFLDFEAAERSAFLTAMTRHGYPAGEEEYACYQRINHGLWEAFERGEIDKPTLLSTRFGRLFEALGVSGDGAAFEREYQALLGEGAQLMEGAEEVLSHLAKRYALYVVTNGVERTQRNRLRLSGIDRFMTDLFISEAIGWQKPQKEFFDACFARLSEKDRSRMLIIGDSLTSDIQGGFNAGIDTCWFNPKGKKRPEGFERPESFGGPENAALPENAAPPESFGRPENAAPESFGRLESAASPESAAPPEDGKRTGEDGREQKAEEHLDLEIRSLYELKELL</sequence>
<dbReference type="NCBIfam" id="TIGR01549">
    <property type="entry name" value="HAD-SF-IA-v1"/>
    <property type="match status" value="1"/>
</dbReference>
<proteinExistence type="predicted"/>
<evidence type="ECO:0000313" key="3">
    <source>
        <dbReference type="Proteomes" id="UP000824007"/>
    </source>
</evidence>
<dbReference type="SUPFAM" id="SSF56784">
    <property type="entry name" value="HAD-like"/>
    <property type="match status" value="1"/>
</dbReference>
<comment type="caution">
    <text evidence="2">The sequence shown here is derived from an EMBL/GenBank/DDBJ whole genome shotgun (WGS) entry which is preliminary data.</text>
</comment>
<reference evidence="2" key="1">
    <citation type="journal article" date="2021" name="PeerJ">
        <title>Extensive microbial diversity within the chicken gut microbiome revealed by metagenomics and culture.</title>
        <authorList>
            <person name="Gilroy R."/>
            <person name="Ravi A."/>
            <person name="Getino M."/>
            <person name="Pursley I."/>
            <person name="Horton D.L."/>
            <person name="Alikhan N.F."/>
            <person name="Baker D."/>
            <person name="Gharbi K."/>
            <person name="Hall N."/>
            <person name="Watson M."/>
            <person name="Adriaenssens E.M."/>
            <person name="Foster-Nyarko E."/>
            <person name="Jarju S."/>
            <person name="Secka A."/>
            <person name="Antonio M."/>
            <person name="Oren A."/>
            <person name="Chaudhuri R.R."/>
            <person name="La Ragione R."/>
            <person name="Hildebrand F."/>
            <person name="Pallen M.J."/>
        </authorList>
    </citation>
    <scope>NUCLEOTIDE SEQUENCE</scope>
    <source>
        <strain evidence="2">ChiSxjej3B15-24422</strain>
    </source>
</reference>
<dbReference type="GO" id="GO:0008253">
    <property type="term" value="F:5'-nucleotidase activity"/>
    <property type="evidence" value="ECO:0007669"/>
    <property type="project" value="InterPro"/>
</dbReference>
<evidence type="ECO:0000256" key="1">
    <source>
        <dbReference type="SAM" id="MobiDB-lite"/>
    </source>
</evidence>
<dbReference type="NCBIfam" id="TIGR02254">
    <property type="entry name" value="YjjG_YfnB"/>
    <property type="match status" value="1"/>
</dbReference>
<name>A0A9D1YV97_9FIRM</name>
<feature type="region of interest" description="Disordered" evidence="1">
    <location>
        <begin position="210"/>
        <end position="280"/>
    </location>
</feature>
<protein>
    <submittedName>
        <fullName evidence="2">YjjG family noncanonical pyrimidine nucleotidase</fullName>
    </submittedName>
</protein>
<evidence type="ECO:0000313" key="2">
    <source>
        <dbReference type="EMBL" id="HIY61802.1"/>
    </source>
</evidence>
<dbReference type="Gene3D" id="1.10.150.240">
    <property type="entry name" value="Putative phosphatase, domain 2"/>
    <property type="match status" value="1"/>
</dbReference>
<dbReference type="InterPro" id="IPR041492">
    <property type="entry name" value="HAD_2"/>
</dbReference>
<dbReference type="InterPro" id="IPR023214">
    <property type="entry name" value="HAD_sf"/>
</dbReference>
<dbReference type="PANTHER" id="PTHR47478:SF1">
    <property type="entry name" value="PYRIMIDINE 5'-NUCLEOTIDASE YJJG"/>
    <property type="match status" value="1"/>
</dbReference>
<gene>
    <name evidence="2" type="ORF">H9831_14200</name>
</gene>
<reference evidence="2" key="2">
    <citation type="submission" date="2021-04" db="EMBL/GenBank/DDBJ databases">
        <authorList>
            <person name="Gilroy R."/>
        </authorList>
    </citation>
    <scope>NUCLEOTIDE SEQUENCE</scope>
    <source>
        <strain evidence="2">ChiSxjej3B15-24422</strain>
    </source>
</reference>
<dbReference type="InterPro" id="IPR006439">
    <property type="entry name" value="HAD-SF_hydro_IA"/>
</dbReference>
<dbReference type="InterPro" id="IPR036412">
    <property type="entry name" value="HAD-like_sf"/>
</dbReference>
<dbReference type="SFLD" id="SFLDS00003">
    <property type="entry name" value="Haloacid_Dehalogenase"/>
    <property type="match status" value="1"/>
</dbReference>
<feature type="compositionally biased region" description="Low complexity" evidence="1">
    <location>
        <begin position="221"/>
        <end position="234"/>
    </location>
</feature>
<dbReference type="AlphaFoldDB" id="A0A9D1YV97"/>
<dbReference type="SFLD" id="SFLDG01135">
    <property type="entry name" value="C1.5.6:_HAD__Beta-PGM__Phospha"/>
    <property type="match status" value="1"/>
</dbReference>
<dbReference type="PANTHER" id="PTHR47478">
    <property type="match status" value="1"/>
</dbReference>
<dbReference type="Gene3D" id="3.40.50.1000">
    <property type="entry name" value="HAD superfamily/HAD-like"/>
    <property type="match status" value="1"/>
</dbReference>
<dbReference type="EMBL" id="DXDD01000175">
    <property type="protein sequence ID" value="HIY61802.1"/>
    <property type="molecule type" value="Genomic_DNA"/>
</dbReference>
<feature type="compositionally biased region" description="Low complexity" evidence="1">
    <location>
        <begin position="251"/>
        <end position="262"/>
    </location>
</feature>
<dbReference type="InterPro" id="IPR011951">
    <property type="entry name" value="HAD-SF_hydro_IA_YjjG/PynA"/>
</dbReference>
<dbReference type="SFLD" id="SFLDG01129">
    <property type="entry name" value="C1.5:_HAD__Beta-PGM__Phosphata"/>
    <property type="match status" value="1"/>
</dbReference>
<dbReference type="CDD" id="cd04305">
    <property type="entry name" value="HAD_Neu5Ac-Pase_like"/>
    <property type="match status" value="1"/>
</dbReference>
<dbReference type="Pfam" id="PF13419">
    <property type="entry name" value="HAD_2"/>
    <property type="match status" value="1"/>
</dbReference>
<dbReference type="InterPro" id="IPR023198">
    <property type="entry name" value="PGP-like_dom2"/>
</dbReference>
<organism evidence="2 3">
    <name type="scientific">Candidatus Eisenbergiella pullistercoris</name>
    <dbReference type="NCBI Taxonomy" id="2838555"/>
    <lineage>
        <taxon>Bacteria</taxon>
        <taxon>Bacillati</taxon>
        <taxon>Bacillota</taxon>
        <taxon>Clostridia</taxon>
        <taxon>Lachnospirales</taxon>
        <taxon>Lachnospiraceae</taxon>
        <taxon>Eisenbergiella</taxon>
    </lineage>
</organism>
<accession>A0A9D1YV97</accession>
<dbReference type="InterPro" id="IPR052550">
    <property type="entry name" value="Pyrimidine_5'-ntase_YjjG"/>
</dbReference>
<dbReference type="Proteomes" id="UP000824007">
    <property type="component" value="Unassembled WGS sequence"/>
</dbReference>